<sequence length="332" mass="33976">MSAPGLLGLQRQLVFAQLIAFRGLLALGFAVLGLVGALLFWLLRGRARTARPVVAGLAAIALLAAGAHVVVQAGRGFGSGARPETAARSAEGESRSARPGAVSTDPATSIRILTWNTYDTVTADEIARVALAQGSTVLTLPETSRSTAESVARVMDASGQPMQVFTAERGDPSDVPPTAMLVSEGLGDYEVTGELGDTGTMPSIVARPADGTGPVLVAAHPMPPLPSIMTSWRSDLGWVLSLCDEPDLVLGGDLNATLDHLGPLGGCSDALGEAGAGAQGSWPTSLPPLLGAPIDHVLMTGDWRADASEVLSAEDSAGSDHRPVVATLLIRG</sequence>
<evidence type="ECO:0000256" key="2">
    <source>
        <dbReference type="SAM" id="Phobius"/>
    </source>
</evidence>
<dbReference type="Proteomes" id="UP001165587">
    <property type="component" value="Unassembled WGS sequence"/>
</dbReference>
<keyword evidence="5" id="KW-1185">Reference proteome</keyword>
<keyword evidence="2" id="KW-1133">Transmembrane helix</keyword>
<comment type="caution">
    <text evidence="4">The sequence shown here is derived from an EMBL/GenBank/DDBJ whole genome shotgun (WGS) entry which is preliminary data.</text>
</comment>
<dbReference type="InterPro" id="IPR005135">
    <property type="entry name" value="Endo/exonuclease/phosphatase"/>
</dbReference>
<dbReference type="InterPro" id="IPR036691">
    <property type="entry name" value="Endo/exonu/phosph_ase_sf"/>
</dbReference>
<dbReference type="AlphaFoldDB" id="A0AA42BSZ4"/>
<gene>
    <name evidence="4" type="ORF">N1028_02045</name>
</gene>
<feature type="region of interest" description="Disordered" evidence="1">
    <location>
        <begin position="78"/>
        <end position="103"/>
    </location>
</feature>
<feature type="transmembrane region" description="Helical" evidence="2">
    <location>
        <begin position="20"/>
        <end position="41"/>
    </location>
</feature>
<reference evidence="4" key="1">
    <citation type="submission" date="2022-08" db="EMBL/GenBank/DDBJ databases">
        <authorList>
            <person name="Deng Y."/>
            <person name="Han X.-F."/>
            <person name="Zhang Y.-Q."/>
        </authorList>
    </citation>
    <scope>NUCLEOTIDE SEQUENCE</scope>
    <source>
        <strain evidence="4">CPCC 203407</strain>
    </source>
</reference>
<dbReference type="Pfam" id="PF03372">
    <property type="entry name" value="Exo_endo_phos"/>
    <property type="match status" value="1"/>
</dbReference>
<evidence type="ECO:0000313" key="5">
    <source>
        <dbReference type="Proteomes" id="UP001165587"/>
    </source>
</evidence>
<dbReference type="EMBL" id="JANLCK010000001">
    <property type="protein sequence ID" value="MCS5724671.1"/>
    <property type="molecule type" value="Genomic_DNA"/>
</dbReference>
<feature type="transmembrane region" description="Helical" evidence="2">
    <location>
        <begin position="53"/>
        <end position="71"/>
    </location>
</feature>
<proteinExistence type="predicted"/>
<feature type="domain" description="Endonuclease/exonuclease/phosphatase" evidence="3">
    <location>
        <begin position="113"/>
        <end position="321"/>
    </location>
</feature>
<dbReference type="SUPFAM" id="SSF56219">
    <property type="entry name" value="DNase I-like"/>
    <property type="match status" value="1"/>
</dbReference>
<name>A0AA42BSZ4_9MICO</name>
<keyword evidence="4" id="KW-0378">Hydrolase</keyword>
<keyword evidence="2" id="KW-0472">Membrane</keyword>
<accession>A0AA42BSZ4</accession>
<protein>
    <submittedName>
        <fullName evidence="4">Endonuclease/exonuclease/phosphatase family protein</fullName>
    </submittedName>
</protein>
<evidence type="ECO:0000313" key="4">
    <source>
        <dbReference type="EMBL" id="MCS5724671.1"/>
    </source>
</evidence>
<evidence type="ECO:0000259" key="3">
    <source>
        <dbReference type="Pfam" id="PF03372"/>
    </source>
</evidence>
<evidence type="ECO:0000256" key="1">
    <source>
        <dbReference type="SAM" id="MobiDB-lite"/>
    </source>
</evidence>
<keyword evidence="4" id="KW-0255">Endonuclease</keyword>
<dbReference type="GO" id="GO:0004519">
    <property type="term" value="F:endonuclease activity"/>
    <property type="evidence" value="ECO:0007669"/>
    <property type="project" value="UniProtKB-KW"/>
</dbReference>
<keyword evidence="2" id="KW-0812">Transmembrane</keyword>
<dbReference type="RefSeq" id="WP_259525101.1">
    <property type="nucleotide sequence ID" value="NZ_JANLCK010000001.1"/>
</dbReference>
<keyword evidence="4" id="KW-0540">Nuclease</keyword>
<dbReference type="Gene3D" id="3.60.10.10">
    <property type="entry name" value="Endonuclease/exonuclease/phosphatase"/>
    <property type="match status" value="1"/>
</dbReference>
<organism evidence="4 5">
    <name type="scientific">Herbiconiux oxytropis</name>
    <dbReference type="NCBI Taxonomy" id="2970915"/>
    <lineage>
        <taxon>Bacteria</taxon>
        <taxon>Bacillati</taxon>
        <taxon>Actinomycetota</taxon>
        <taxon>Actinomycetes</taxon>
        <taxon>Micrococcales</taxon>
        <taxon>Microbacteriaceae</taxon>
        <taxon>Herbiconiux</taxon>
    </lineage>
</organism>